<organism evidence="1 2">
    <name type="scientific">Microbulbifer elongatus</name>
    <dbReference type="NCBI Taxonomy" id="86173"/>
    <lineage>
        <taxon>Bacteria</taxon>
        <taxon>Pseudomonadati</taxon>
        <taxon>Pseudomonadota</taxon>
        <taxon>Gammaproteobacteria</taxon>
        <taxon>Cellvibrionales</taxon>
        <taxon>Microbulbiferaceae</taxon>
        <taxon>Microbulbifer</taxon>
    </lineage>
</organism>
<comment type="caution">
    <text evidence="1">The sequence shown here is derived from an EMBL/GenBank/DDBJ whole genome shotgun (WGS) entry which is preliminary data.</text>
</comment>
<evidence type="ECO:0000313" key="1">
    <source>
        <dbReference type="EMBL" id="MCQ3829897.1"/>
    </source>
</evidence>
<dbReference type="Proteomes" id="UP001205566">
    <property type="component" value="Unassembled WGS sequence"/>
</dbReference>
<evidence type="ECO:0000313" key="2">
    <source>
        <dbReference type="Proteomes" id="UP001205566"/>
    </source>
</evidence>
<dbReference type="RefSeq" id="WP_255874922.1">
    <property type="nucleotide sequence ID" value="NZ_JACASI010000030.1"/>
</dbReference>
<name>A0ABT1P194_9GAMM</name>
<protein>
    <submittedName>
        <fullName evidence="1">Uncharacterized protein</fullName>
    </submittedName>
</protein>
<proteinExistence type="predicted"/>
<sequence>MARAETFLTVQISQRTLVSLIARRQLTAEQLRGLSPSTRRTLRRILLESLREQPSSGV</sequence>
<dbReference type="EMBL" id="JACASI010000030">
    <property type="protein sequence ID" value="MCQ3829897.1"/>
    <property type="molecule type" value="Genomic_DNA"/>
</dbReference>
<gene>
    <name evidence="1" type="ORF">HXX02_10615</name>
</gene>
<reference evidence="1" key="1">
    <citation type="thesis" date="2020" institute="Technische Universitat Dresden" country="Dresden, Germany">
        <title>The Agarolytic System of Microbulbifer elongatus PORT2, Isolated from Batu Karas, Pangandaran West Java Indonesia.</title>
        <authorList>
            <person name="Anggraeni S.R."/>
        </authorList>
    </citation>
    <scope>NUCLEOTIDE SEQUENCE</scope>
    <source>
        <strain evidence="1">PORT2</strain>
    </source>
</reference>
<keyword evidence="2" id="KW-1185">Reference proteome</keyword>
<accession>A0ABT1P194</accession>